<dbReference type="GO" id="GO:0015031">
    <property type="term" value="P:protein transport"/>
    <property type="evidence" value="ECO:0007669"/>
    <property type="project" value="UniProtKB-UniRule"/>
</dbReference>
<dbReference type="InterPro" id="IPR008881">
    <property type="entry name" value="Trigger_fac_ribosome-bd_bac"/>
</dbReference>
<evidence type="ECO:0000256" key="10">
    <source>
        <dbReference type="PROSITE-ProRule" id="PRU00277"/>
    </source>
</evidence>
<keyword evidence="5 9" id="KW-0697">Rotamase</keyword>
<evidence type="ECO:0000313" key="14">
    <source>
        <dbReference type="Proteomes" id="UP000190102"/>
    </source>
</evidence>
<dbReference type="InterPro" id="IPR008880">
    <property type="entry name" value="Trigger_fac_C"/>
</dbReference>
<dbReference type="GO" id="GO:0043335">
    <property type="term" value="P:protein unfolding"/>
    <property type="evidence" value="ECO:0007669"/>
    <property type="project" value="TreeGrafter"/>
</dbReference>
<keyword evidence="9 11" id="KW-0132">Cell division</keyword>
<dbReference type="GO" id="GO:0005737">
    <property type="term" value="C:cytoplasm"/>
    <property type="evidence" value="ECO:0007669"/>
    <property type="project" value="UniProtKB-SubCell"/>
</dbReference>
<evidence type="ECO:0000256" key="8">
    <source>
        <dbReference type="ARBA" id="ARBA00029986"/>
    </source>
</evidence>
<evidence type="ECO:0000256" key="1">
    <source>
        <dbReference type="ARBA" id="ARBA00000971"/>
    </source>
</evidence>
<dbReference type="PANTHER" id="PTHR30560">
    <property type="entry name" value="TRIGGER FACTOR CHAPERONE AND PEPTIDYL-PROLYL CIS/TRANS ISOMERASE"/>
    <property type="match status" value="1"/>
</dbReference>
<dbReference type="InterPro" id="IPR036611">
    <property type="entry name" value="Trigger_fac_ribosome-bd_sf"/>
</dbReference>
<dbReference type="Pfam" id="PF05697">
    <property type="entry name" value="Trigger_N"/>
    <property type="match status" value="1"/>
</dbReference>
<gene>
    <name evidence="9" type="primary">tig</name>
    <name evidence="13" type="ORF">SAMN02745119_02428</name>
</gene>
<keyword evidence="7 9" id="KW-0413">Isomerase</keyword>
<evidence type="ECO:0000259" key="12">
    <source>
        <dbReference type="PROSITE" id="PS50059"/>
    </source>
</evidence>
<dbReference type="InterPro" id="IPR001179">
    <property type="entry name" value="PPIase_FKBP_dom"/>
</dbReference>
<evidence type="ECO:0000256" key="4">
    <source>
        <dbReference type="ARBA" id="ARBA00016902"/>
    </source>
</evidence>
<dbReference type="InterPro" id="IPR005215">
    <property type="entry name" value="Trig_fac"/>
</dbReference>
<dbReference type="SUPFAM" id="SSF54534">
    <property type="entry name" value="FKBP-like"/>
    <property type="match status" value="1"/>
</dbReference>
<dbReference type="PANTHER" id="PTHR30560:SF3">
    <property type="entry name" value="TRIGGER FACTOR-LIKE PROTEIN TIG, CHLOROPLASTIC"/>
    <property type="match status" value="1"/>
</dbReference>
<dbReference type="GO" id="GO:0051301">
    <property type="term" value="P:cell division"/>
    <property type="evidence" value="ECO:0007669"/>
    <property type="project" value="UniProtKB-KW"/>
</dbReference>
<dbReference type="Proteomes" id="UP000190102">
    <property type="component" value="Unassembled WGS sequence"/>
</dbReference>
<dbReference type="PIRSF" id="PIRSF003095">
    <property type="entry name" value="Trigger_factor"/>
    <property type="match status" value="1"/>
</dbReference>
<keyword evidence="6 9" id="KW-0143">Chaperone</keyword>
<comment type="domain">
    <text evidence="9">Consists of 3 domains; the N-terminus binds the ribosome, the middle domain has PPIase activity, while the C-terminus has intrinsic chaperone activity on its own.</text>
</comment>
<dbReference type="InterPro" id="IPR027304">
    <property type="entry name" value="Trigger_fact/SurA_dom_sf"/>
</dbReference>
<comment type="similarity">
    <text evidence="2 9 11">Belongs to the FKBP-type PPIase family. Tig subfamily.</text>
</comment>
<comment type="catalytic activity">
    <reaction evidence="1 9 10">
        <text>[protein]-peptidylproline (omega=180) = [protein]-peptidylproline (omega=0)</text>
        <dbReference type="Rhea" id="RHEA:16237"/>
        <dbReference type="Rhea" id="RHEA-COMP:10747"/>
        <dbReference type="Rhea" id="RHEA-COMP:10748"/>
        <dbReference type="ChEBI" id="CHEBI:83833"/>
        <dbReference type="ChEBI" id="CHEBI:83834"/>
        <dbReference type="EC" id="5.2.1.8"/>
    </reaction>
</comment>
<evidence type="ECO:0000256" key="6">
    <source>
        <dbReference type="ARBA" id="ARBA00023186"/>
    </source>
</evidence>
<dbReference type="SUPFAM" id="SSF102735">
    <property type="entry name" value="Trigger factor ribosome-binding domain"/>
    <property type="match status" value="1"/>
</dbReference>
<dbReference type="Gene3D" id="1.10.3120.10">
    <property type="entry name" value="Trigger factor, C-terminal domain"/>
    <property type="match status" value="1"/>
</dbReference>
<dbReference type="AlphaFoldDB" id="A0A1T4QKK7"/>
<dbReference type="Gene3D" id="3.10.50.40">
    <property type="match status" value="1"/>
</dbReference>
<keyword evidence="9 11" id="KW-0131">Cell cycle</keyword>
<dbReference type="Pfam" id="PF00254">
    <property type="entry name" value="FKBP_C"/>
    <property type="match status" value="1"/>
</dbReference>
<accession>A0A1T4QKK7</accession>
<reference evidence="14" key="1">
    <citation type="submission" date="2017-02" db="EMBL/GenBank/DDBJ databases">
        <authorList>
            <person name="Varghese N."/>
            <person name="Submissions S."/>
        </authorList>
    </citation>
    <scope>NUCLEOTIDE SEQUENCE [LARGE SCALE GENOMIC DNA]</scope>
    <source>
        <strain evidence="14">ATCC BAA-34</strain>
    </source>
</reference>
<evidence type="ECO:0000256" key="5">
    <source>
        <dbReference type="ARBA" id="ARBA00023110"/>
    </source>
</evidence>
<dbReference type="InterPro" id="IPR037041">
    <property type="entry name" value="Trigger_fac_C_sf"/>
</dbReference>
<name>A0A1T4QKK7_9BACT</name>
<evidence type="ECO:0000313" key="13">
    <source>
        <dbReference type="EMBL" id="SKA04245.1"/>
    </source>
</evidence>
<dbReference type="EC" id="5.2.1.8" evidence="3 9"/>
<dbReference type="NCBIfam" id="TIGR00115">
    <property type="entry name" value="tig"/>
    <property type="match status" value="1"/>
</dbReference>
<dbReference type="InterPro" id="IPR046357">
    <property type="entry name" value="PPIase_dom_sf"/>
</dbReference>
<comment type="subcellular location">
    <subcellularLocation>
        <location evidence="9">Cytoplasm</location>
    </subcellularLocation>
    <text evidence="9">About half TF is bound to the ribosome near the polypeptide exit tunnel while the other half is free in the cytoplasm.</text>
</comment>
<comment type="function">
    <text evidence="9">Involved in protein export. Acts as a chaperone by maintaining the newly synthesized protein in an open conformation. Functions as a peptidyl-prolyl cis-trans isomerase.</text>
</comment>
<proteinExistence type="inferred from homology"/>
<dbReference type="STRING" id="115783.SAMN02745119_02428"/>
<dbReference type="GO" id="GO:0003755">
    <property type="term" value="F:peptidyl-prolyl cis-trans isomerase activity"/>
    <property type="evidence" value="ECO:0007669"/>
    <property type="project" value="UniProtKB-UniRule"/>
</dbReference>
<dbReference type="RefSeq" id="WP_078790691.1">
    <property type="nucleotide sequence ID" value="NZ_FUWR01000014.1"/>
</dbReference>
<evidence type="ECO:0000256" key="11">
    <source>
        <dbReference type="RuleBase" id="RU003914"/>
    </source>
</evidence>
<evidence type="ECO:0000256" key="7">
    <source>
        <dbReference type="ARBA" id="ARBA00023235"/>
    </source>
</evidence>
<dbReference type="HAMAP" id="MF_00303">
    <property type="entry name" value="Trigger_factor_Tig"/>
    <property type="match status" value="1"/>
</dbReference>
<keyword evidence="9" id="KW-0963">Cytoplasm</keyword>
<evidence type="ECO:0000256" key="3">
    <source>
        <dbReference type="ARBA" id="ARBA00013194"/>
    </source>
</evidence>
<keyword evidence="14" id="KW-1185">Reference proteome</keyword>
<protein>
    <recommendedName>
        <fullName evidence="4 9">Trigger factor</fullName>
        <shortName evidence="9">TF</shortName>
        <ecNumber evidence="3 9">5.2.1.8</ecNumber>
    </recommendedName>
    <alternativeName>
        <fullName evidence="8 9">PPIase</fullName>
    </alternativeName>
</protein>
<dbReference type="Gene3D" id="3.30.70.1050">
    <property type="entry name" value="Trigger factor ribosome-binding domain"/>
    <property type="match status" value="1"/>
</dbReference>
<sequence>MQVQIEEINSVKRKISVEVPAERVNAEIEKSFAGIQKKATLSGFRKGKAPMQMVKKFYRNAMQDEVMRRLYEQTLFPALEEHKLEPVDAPMIDDIAMVEEGTPFKYSALIEIMPQILLGEYKGLQVKKERYIADEKAVEGEIERMRENMAQLAPIEEGAVEKGMVLTVDFSFAVPGYPEEETSGKDASVEVGNGRLLPGLEEGLLGMSLGETKDITVTMPDDNPNKELAGKPGVFTVTLKEIKKKELPALDDEFAQQFGDFETIADMRVKLAEMREQQELERIKTDLKTRVIDALIEKNPLEVPDSMVRRQTDFMLENLKNRLKGQNMSIEQMGLNDDGFRQRFWGEAAQKVKGGLLVMALVEKENIAVEDADLEARYTQIAAGNEDMLGRIKEFYANQANARNSMVAEIKEDKAIAFLLENAVVSEVDAAELNAPAAAE</sequence>
<dbReference type="GO" id="GO:0051083">
    <property type="term" value="P:'de novo' cotranslational protein folding"/>
    <property type="evidence" value="ECO:0007669"/>
    <property type="project" value="TreeGrafter"/>
</dbReference>
<dbReference type="GO" id="GO:0043022">
    <property type="term" value="F:ribosome binding"/>
    <property type="evidence" value="ECO:0007669"/>
    <property type="project" value="TreeGrafter"/>
</dbReference>
<dbReference type="PROSITE" id="PS50059">
    <property type="entry name" value="FKBP_PPIASE"/>
    <property type="match status" value="1"/>
</dbReference>
<dbReference type="OrthoDB" id="9767721at2"/>
<feature type="domain" description="PPIase FKBP-type" evidence="12">
    <location>
        <begin position="163"/>
        <end position="217"/>
    </location>
</feature>
<dbReference type="Pfam" id="PF05698">
    <property type="entry name" value="Trigger_C"/>
    <property type="match status" value="1"/>
</dbReference>
<dbReference type="EMBL" id="FUWR01000014">
    <property type="protein sequence ID" value="SKA04245.1"/>
    <property type="molecule type" value="Genomic_DNA"/>
</dbReference>
<dbReference type="GO" id="GO:0044183">
    <property type="term" value="F:protein folding chaperone"/>
    <property type="evidence" value="ECO:0007669"/>
    <property type="project" value="TreeGrafter"/>
</dbReference>
<organism evidence="13 14">
    <name type="scientific">Trichlorobacter thiogenes</name>
    <dbReference type="NCBI Taxonomy" id="115783"/>
    <lineage>
        <taxon>Bacteria</taxon>
        <taxon>Pseudomonadati</taxon>
        <taxon>Thermodesulfobacteriota</taxon>
        <taxon>Desulfuromonadia</taxon>
        <taxon>Geobacterales</taxon>
        <taxon>Geobacteraceae</taxon>
        <taxon>Trichlorobacter</taxon>
    </lineage>
</organism>
<evidence type="ECO:0000256" key="9">
    <source>
        <dbReference type="HAMAP-Rule" id="MF_00303"/>
    </source>
</evidence>
<dbReference type="SUPFAM" id="SSF109998">
    <property type="entry name" value="Triger factor/SurA peptide-binding domain-like"/>
    <property type="match status" value="1"/>
</dbReference>
<evidence type="ECO:0000256" key="2">
    <source>
        <dbReference type="ARBA" id="ARBA00005464"/>
    </source>
</evidence>